<protein>
    <submittedName>
        <fullName evidence="1">Uncharacterized protein</fullName>
    </submittedName>
</protein>
<evidence type="ECO:0000313" key="1">
    <source>
        <dbReference type="EMBL" id="KAF3568503.1"/>
    </source>
</evidence>
<accession>A0ABQ7DBB0</accession>
<name>A0ABQ7DBB0_BRACR</name>
<gene>
    <name evidence="1" type="ORF">DY000_02010894</name>
</gene>
<reference evidence="1 2" key="1">
    <citation type="journal article" date="2020" name="BMC Genomics">
        <title>Intraspecific diversification of the crop wild relative Brassica cretica Lam. using demographic model selection.</title>
        <authorList>
            <person name="Kioukis A."/>
            <person name="Michalopoulou V.A."/>
            <person name="Briers L."/>
            <person name="Pirintsos S."/>
            <person name="Studholme D.J."/>
            <person name="Pavlidis P."/>
            <person name="Sarris P.F."/>
        </authorList>
    </citation>
    <scope>NUCLEOTIDE SEQUENCE [LARGE SCALE GENOMIC DNA]</scope>
    <source>
        <strain evidence="2">cv. PFS-1207/04</strain>
    </source>
</reference>
<proteinExistence type="predicted"/>
<comment type="caution">
    <text evidence="1">The sequence shown here is derived from an EMBL/GenBank/DDBJ whole genome shotgun (WGS) entry which is preliminary data.</text>
</comment>
<dbReference type="EMBL" id="QGKV02000759">
    <property type="protein sequence ID" value="KAF3568503.1"/>
    <property type="molecule type" value="Genomic_DNA"/>
</dbReference>
<organism evidence="1 2">
    <name type="scientific">Brassica cretica</name>
    <name type="common">Mustard</name>
    <dbReference type="NCBI Taxonomy" id="69181"/>
    <lineage>
        <taxon>Eukaryota</taxon>
        <taxon>Viridiplantae</taxon>
        <taxon>Streptophyta</taxon>
        <taxon>Embryophyta</taxon>
        <taxon>Tracheophyta</taxon>
        <taxon>Spermatophyta</taxon>
        <taxon>Magnoliopsida</taxon>
        <taxon>eudicotyledons</taxon>
        <taxon>Gunneridae</taxon>
        <taxon>Pentapetalae</taxon>
        <taxon>rosids</taxon>
        <taxon>malvids</taxon>
        <taxon>Brassicales</taxon>
        <taxon>Brassicaceae</taxon>
        <taxon>Brassiceae</taxon>
        <taxon>Brassica</taxon>
    </lineage>
</organism>
<sequence>MLRGTYCVLLEDFLAVNRGYQNGDEGRASQMTEPSRSWRGLQAPSRAKLCGMFYEESIMFRVKDGRRIRGLRAPSFEEVIKVTDKKELDIKEIPKQKSIRKLKSKPQWSWGSRLQHSEIP</sequence>
<evidence type="ECO:0000313" key="2">
    <source>
        <dbReference type="Proteomes" id="UP000266723"/>
    </source>
</evidence>
<keyword evidence="2" id="KW-1185">Reference proteome</keyword>
<dbReference type="Proteomes" id="UP000266723">
    <property type="component" value="Unassembled WGS sequence"/>
</dbReference>